<organism evidence="3 4">
    <name type="scientific">Pseudoprimorskyibacter insulae</name>
    <dbReference type="NCBI Taxonomy" id="1695997"/>
    <lineage>
        <taxon>Bacteria</taxon>
        <taxon>Pseudomonadati</taxon>
        <taxon>Pseudomonadota</taxon>
        <taxon>Alphaproteobacteria</taxon>
        <taxon>Rhodobacterales</taxon>
        <taxon>Paracoccaceae</taxon>
        <taxon>Pseudoprimorskyibacter</taxon>
    </lineage>
</organism>
<keyword evidence="2" id="KW-1133">Transmembrane helix</keyword>
<dbReference type="RefSeq" id="WP_146188632.1">
    <property type="nucleotide sequence ID" value="NZ_OMOJ01000001.1"/>
</dbReference>
<dbReference type="EMBL" id="OMOJ01000001">
    <property type="protein sequence ID" value="SPF77877.1"/>
    <property type="molecule type" value="Genomic_DNA"/>
</dbReference>
<reference evidence="4" key="1">
    <citation type="submission" date="2018-03" db="EMBL/GenBank/DDBJ databases">
        <authorList>
            <person name="Rodrigo-Torres L."/>
            <person name="Arahal R. D."/>
            <person name="Lucena T."/>
        </authorList>
    </citation>
    <scope>NUCLEOTIDE SEQUENCE [LARGE SCALE GENOMIC DNA]</scope>
    <source>
        <strain evidence="4">CECT 8871</strain>
    </source>
</reference>
<evidence type="ECO:0000256" key="2">
    <source>
        <dbReference type="SAM" id="Phobius"/>
    </source>
</evidence>
<proteinExistence type="predicted"/>
<sequence length="114" mass="12681">MSEAMRSFDRRAKNVQSTHRKLAGGYTEKINKNGIVELKPRKTISLGPLRYIVLFALAFIGLKGLILSQIGFEAYDGHLAFFELGSTGERMGAWLMQIDPATAWIANLLQSLPI</sequence>
<evidence type="ECO:0000313" key="3">
    <source>
        <dbReference type="EMBL" id="SPF77877.1"/>
    </source>
</evidence>
<feature type="region of interest" description="Disordered" evidence="1">
    <location>
        <begin position="1"/>
        <end position="20"/>
    </location>
</feature>
<feature type="compositionally biased region" description="Basic and acidic residues" evidence="1">
    <location>
        <begin position="1"/>
        <end position="12"/>
    </location>
</feature>
<keyword evidence="2" id="KW-0472">Membrane</keyword>
<evidence type="ECO:0000313" key="4">
    <source>
        <dbReference type="Proteomes" id="UP000244904"/>
    </source>
</evidence>
<keyword evidence="4" id="KW-1185">Reference proteome</keyword>
<evidence type="ECO:0000256" key="1">
    <source>
        <dbReference type="SAM" id="MobiDB-lite"/>
    </source>
</evidence>
<dbReference type="Proteomes" id="UP000244904">
    <property type="component" value="Unassembled WGS sequence"/>
</dbReference>
<dbReference type="OrthoDB" id="7866534at2"/>
<dbReference type="AlphaFoldDB" id="A0A2R8APQ4"/>
<name>A0A2R8APQ4_9RHOB</name>
<keyword evidence="2" id="KW-0812">Transmembrane</keyword>
<feature type="transmembrane region" description="Helical" evidence="2">
    <location>
        <begin position="51"/>
        <end position="72"/>
    </location>
</feature>
<gene>
    <name evidence="3" type="ORF">PRI8871_00464</name>
</gene>
<protein>
    <submittedName>
        <fullName evidence="3">Uncharacterized protein</fullName>
    </submittedName>
</protein>
<accession>A0A2R8APQ4</accession>